<feature type="transmembrane region" description="Helical" evidence="1">
    <location>
        <begin position="493"/>
        <end position="511"/>
    </location>
</feature>
<evidence type="ECO:0000313" key="2">
    <source>
        <dbReference type="EMBL" id="MCU4974134.1"/>
    </source>
</evidence>
<feature type="transmembrane region" description="Helical" evidence="1">
    <location>
        <begin position="263"/>
        <end position="285"/>
    </location>
</feature>
<feature type="transmembrane region" description="Helical" evidence="1">
    <location>
        <begin position="518"/>
        <end position="538"/>
    </location>
</feature>
<evidence type="ECO:0000256" key="1">
    <source>
        <dbReference type="SAM" id="Phobius"/>
    </source>
</evidence>
<comment type="caution">
    <text evidence="2">The sequence shown here is derived from an EMBL/GenBank/DDBJ whole genome shotgun (WGS) entry which is preliminary data.</text>
</comment>
<evidence type="ECO:0008006" key="4">
    <source>
        <dbReference type="Google" id="ProtNLM"/>
    </source>
</evidence>
<feature type="transmembrane region" description="Helical" evidence="1">
    <location>
        <begin position="316"/>
        <end position="334"/>
    </location>
</feature>
<name>A0ABT2QGX4_9EURY</name>
<feature type="transmembrane region" description="Helical" evidence="1">
    <location>
        <begin position="355"/>
        <end position="374"/>
    </location>
</feature>
<dbReference type="Proteomes" id="UP001320972">
    <property type="component" value="Unassembled WGS sequence"/>
</dbReference>
<sequence length="671" mass="72949">MAYSSSNHETWYTRVDVIAAIVGLAMALAMFPLRFVASQVYVKTIPIVLGVACGLYLLAVRADRRRGTGTSARRQRGLPTLPSGLTMALPSIVLLGLAAMVLLTALQGTRTPLFFGLSSVVATLVLGQIVFADERDFHGGLLLFQIVCFAFVFRFTALYATPGLIGIDAWTHITNLAESIYAAESVSGIADDKHYASPFYHLLVVASALLYDVSLITALYLSVGVVMPLSILLVYATTHLLVPQRWAVLATGLYAVASYVSHWGIHIIPTSMGLVFFLGVLYALVRVMRIEYATRDFGLLVLLTVAVILTHQVSTFIMLVVLVAAFLAQLVFVLSPFEVGYSQLETSVFRAQKPVNLVGLVVFDLGLTIFMWSLTPFREESFLATVLSWLHSTLVDSAGFLNLAGPSDDGGGEAAEAASAGPTLLEQVVQYVDVLGFLVLLGAMFVGCLYVVRRKRAEQSVVTLLFAAAIMLVFVLGLPMFGIRNFIPTRWFAFLYVPMVIFAAIGLRHLVTTVDARVVFACLLVVVLVYPGAMIFAAESNADQPVFPDQHERLAYDEDELAAVSTIGEMAGEPRPSEMRPDQVLYTDHPYQTVLKRTHAHHADTATVADGEPVDHDVTLHRSTDAGATYYRDANGFGQARDIPETRLCRSTQATVYTNGDVSLCVASPAT</sequence>
<accession>A0ABT2QGX4</accession>
<keyword evidence="1" id="KW-1133">Transmembrane helix</keyword>
<keyword evidence="3" id="KW-1185">Reference proteome</keyword>
<proteinExistence type="predicted"/>
<feature type="transmembrane region" description="Helical" evidence="1">
    <location>
        <begin position="139"/>
        <end position="160"/>
    </location>
</feature>
<feature type="transmembrane region" description="Helical" evidence="1">
    <location>
        <begin position="233"/>
        <end position="257"/>
    </location>
</feature>
<dbReference type="EMBL" id="JAOPKB010000010">
    <property type="protein sequence ID" value="MCU4974134.1"/>
    <property type="molecule type" value="Genomic_DNA"/>
</dbReference>
<feature type="transmembrane region" description="Helical" evidence="1">
    <location>
        <begin position="292"/>
        <end position="310"/>
    </location>
</feature>
<protein>
    <recommendedName>
        <fullName evidence="4">Dolichyl-phosphate-mannose-protein mannosyltransferase</fullName>
    </recommendedName>
</protein>
<dbReference type="RefSeq" id="WP_338008354.1">
    <property type="nucleotide sequence ID" value="NZ_JAOPKB010000010.1"/>
</dbReference>
<keyword evidence="1" id="KW-0472">Membrane</keyword>
<gene>
    <name evidence="2" type="ORF">OB955_15500</name>
</gene>
<feature type="transmembrane region" description="Helical" evidence="1">
    <location>
        <begin position="81"/>
        <end position="106"/>
    </location>
</feature>
<feature type="transmembrane region" description="Helical" evidence="1">
    <location>
        <begin position="112"/>
        <end position="132"/>
    </location>
</feature>
<reference evidence="2 3" key="1">
    <citation type="submission" date="2022-09" db="EMBL/GenBank/DDBJ databases">
        <title>Enrichment on poylsaccharides allowed isolation of novel metabolic and taxonomic groups of Haloarchaea.</title>
        <authorList>
            <person name="Sorokin D.Y."/>
            <person name="Elcheninov A.G."/>
            <person name="Khizhniak T.V."/>
            <person name="Kolganova T.V."/>
            <person name="Kublanov I.V."/>
        </authorList>
    </citation>
    <scope>NUCLEOTIDE SEQUENCE [LARGE SCALE GENOMIC DNA]</scope>
    <source>
        <strain evidence="2 3">AArc-m2/3/4</strain>
    </source>
</reference>
<feature type="transmembrane region" description="Helical" evidence="1">
    <location>
        <begin position="434"/>
        <end position="452"/>
    </location>
</feature>
<feature type="transmembrane region" description="Helical" evidence="1">
    <location>
        <begin position="464"/>
        <end position="487"/>
    </location>
</feature>
<feature type="transmembrane region" description="Helical" evidence="1">
    <location>
        <begin position="40"/>
        <end position="60"/>
    </location>
</feature>
<keyword evidence="1" id="KW-0812">Transmembrane</keyword>
<organism evidence="2 3">
    <name type="scientific">Natronoglomus mannanivorans</name>
    <dbReference type="NCBI Taxonomy" id="2979990"/>
    <lineage>
        <taxon>Archaea</taxon>
        <taxon>Methanobacteriati</taxon>
        <taxon>Methanobacteriota</taxon>
        <taxon>Stenosarchaea group</taxon>
        <taxon>Halobacteria</taxon>
        <taxon>Halobacteriales</taxon>
        <taxon>Natrialbaceae</taxon>
        <taxon>Natronoglomus</taxon>
    </lineage>
</organism>
<evidence type="ECO:0000313" key="3">
    <source>
        <dbReference type="Proteomes" id="UP001320972"/>
    </source>
</evidence>
<feature type="transmembrane region" description="Helical" evidence="1">
    <location>
        <begin position="12"/>
        <end position="34"/>
    </location>
</feature>
<feature type="transmembrane region" description="Helical" evidence="1">
    <location>
        <begin position="199"/>
        <end position="221"/>
    </location>
</feature>